<name>A0A0F4GWC8_9PEZI</name>
<dbReference type="EMBL" id="LAFY01000319">
    <property type="protein sequence ID" value="KJY00501.1"/>
    <property type="molecule type" value="Genomic_DNA"/>
</dbReference>
<dbReference type="STRING" id="1047168.A0A0F4GWC8"/>
<dbReference type="PANTHER" id="PTHR43083:SF6">
    <property type="entry name" value="MANNAN POLYMERASE COMPLEXES SUBUNIT MNN9"/>
    <property type="match status" value="1"/>
</dbReference>
<organism evidence="3 4">
    <name type="scientific">Zymoseptoria brevis</name>
    <dbReference type="NCBI Taxonomy" id="1047168"/>
    <lineage>
        <taxon>Eukaryota</taxon>
        <taxon>Fungi</taxon>
        <taxon>Dikarya</taxon>
        <taxon>Ascomycota</taxon>
        <taxon>Pezizomycotina</taxon>
        <taxon>Dothideomycetes</taxon>
        <taxon>Dothideomycetidae</taxon>
        <taxon>Mycosphaerellales</taxon>
        <taxon>Mycosphaerellaceae</taxon>
        <taxon>Zymoseptoria</taxon>
    </lineage>
</organism>
<reference evidence="3 4" key="1">
    <citation type="submission" date="2015-03" db="EMBL/GenBank/DDBJ databases">
        <title>RNA-seq based gene annotation and comparative genomics of four Zymoseptoria species reveal species-specific pathogenicity related genes and transposable element activity.</title>
        <authorList>
            <person name="Grandaubert J."/>
            <person name="Bhattacharyya A."/>
            <person name="Stukenbrock E.H."/>
        </authorList>
    </citation>
    <scope>NUCLEOTIDE SEQUENCE [LARGE SCALE GENOMIC DNA]</scope>
    <source>
        <strain evidence="3 4">Zb18110</strain>
    </source>
</reference>
<accession>A0A0F4GWC8</accession>
<keyword evidence="2" id="KW-1133">Transmembrane helix</keyword>
<evidence type="ECO:0000256" key="2">
    <source>
        <dbReference type="SAM" id="Phobius"/>
    </source>
</evidence>
<evidence type="ECO:0008006" key="5">
    <source>
        <dbReference type="Google" id="ProtNLM"/>
    </source>
</evidence>
<comment type="similarity">
    <text evidence="1">Belongs to the ANP1/MMN9/VAN1 family.</text>
</comment>
<evidence type="ECO:0000313" key="3">
    <source>
        <dbReference type="EMBL" id="KJY00501.1"/>
    </source>
</evidence>
<dbReference type="InterPro" id="IPR029044">
    <property type="entry name" value="Nucleotide-diphossugar_trans"/>
</dbReference>
<dbReference type="Pfam" id="PF03452">
    <property type="entry name" value="Anp1"/>
    <property type="match status" value="1"/>
</dbReference>
<dbReference type="PANTHER" id="PTHR43083">
    <property type="entry name" value="MANNAN POLYMERASE II"/>
    <property type="match status" value="1"/>
</dbReference>
<gene>
    <name evidence="3" type="ORF">TI39_contig327g00003</name>
</gene>
<comment type="caution">
    <text evidence="3">The sequence shown here is derived from an EMBL/GenBank/DDBJ whole genome shotgun (WGS) entry which is preliminary data.</text>
</comment>
<proteinExistence type="inferred from homology"/>
<feature type="transmembrane region" description="Helical" evidence="2">
    <location>
        <begin position="17"/>
        <end position="35"/>
    </location>
</feature>
<dbReference type="OrthoDB" id="204164at2759"/>
<keyword evidence="2" id="KW-0472">Membrane</keyword>
<dbReference type="AlphaFoldDB" id="A0A0F4GWC8"/>
<keyword evidence="2" id="KW-0812">Transmembrane</keyword>
<keyword evidence="4" id="KW-1185">Reference proteome</keyword>
<protein>
    <recommendedName>
        <fullName evidence="5">Glycosyltransferase family 62 protein</fullName>
    </recommendedName>
</protein>
<dbReference type="Gene3D" id="3.90.550.10">
    <property type="entry name" value="Spore Coat Polysaccharide Biosynthesis Protein SpsA, Chain A"/>
    <property type="match status" value="1"/>
</dbReference>
<evidence type="ECO:0000256" key="1">
    <source>
        <dbReference type="ARBA" id="ARBA00037964"/>
    </source>
</evidence>
<evidence type="ECO:0000313" key="4">
    <source>
        <dbReference type="Proteomes" id="UP000033647"/>
    </source>
</evidence>
<sequence length="399" mass="43965">MVASIGHPSLGSRRQNGIATLLALFVVAYLFWLSFSIRSLGTVSTGIVDSLDKASRGGGLQSTALTVLDENTPRPEVKAFDESRTKYPDGTLRFDRRRRAAYSEISEGADTITSAPETLFLVLTKDSKSWSKENEKSAPRTVHDMLNLIHSTGLDIGDTSIAIMTAARSEYDAIISATTQYEFARITVMLSRPDKELQAISGQDRHAGGVQRVRRGALARLRNYLMLSSLEREKHILWVDADVVHFSEGVVQTMIRQSETNTTAGIMTVLCRKPSNGNYDANAFRVNNPDWVQHEIAEEKFEEANSAYLAARKGVQYLIQQTGDDDLVELSSVGGTLLYMRASLVRLGLIFPWFNIIGTTWAGEGWMGLETEGICWAARFMDGGGCYTLGGSHVVTHAE</sequence>
<dbReference type="Proteomes" id="UP000033647">
    <property type="component" value="Unassembled WGS sequence"/>
</dbReference>
<dbReference type="InterPro" id="IPR052086">
    <property type="entry name" value="Mannan_Polymerase_Subunit"/>
</dbReference>